<proteinExistence type="predicted"/>
<evidence type="ECO:0008006" key="3">
    <source>
        <dbReference type="Google" id="ProtNLM"/>
    </source>
</evidence>
<reference evidence="2" key="1">
    <citation type="submission" date="2006-03" db="EMBL/GenBank/DDBJ databases">
        <title>Complete sequence of Rhodopseudomonas palustris BisB18.</title>
        <authorList>
            <consortium name="US DOE Joint Genome Institute"/>
            <person name="Copeland A."/>
            <person name="Lucas S."/>
            <person name="Lapidus A."/>
            <person name="Barry K."/>
            <person name="Detter J.C."/>
            <person name="Glavina del Rio T."/>
            <person name="Hammon N."/>
            <person name="Israni S."/>
            <person name="Dalin E."/>
            <person name="Tice H."/>
            <person name="Pitluck S."/>
            <person name="Chain P."/>
            <person name="Malfatti S."/>
            <person name="Shin M."/>
            <person name="Vergez L."/>
            <person name="Schmutz J."/>
            <person name="Larimer F."/>
            <person name="Land M."/>
            <person name="Hauser L."/>
            <person name="Pelletier D.A."/>
            <person name="Kyrpides N."/>
            <person name="Anderson I."/>
            <person name="Oda Y."/>
            <person name="Harwood C.S."/>
            <person name="Richardson P."/>
        </authorList>
    </citation>
    <scope>NUCLEOTIDE SEQUENCE [LARGE SCALE GENOMIC DNA]</scope>
    <source>
        <strain evidence="2">BisB18</strain>
    </source>
</reference>
<evidence type="ECO:0000256" key="1">
    <source>
        <dbReference type="SAM" id="MobiDB-lite"/>
    </source>
</evidence>
<dbReference type="HOGENOM" id="CLU_105365_0_0_5"/>
<dbReference type="EMBL" id="CP000301">
    <property type="protein sequence ID" value="ABD87370.1"/>
    <property type="molecule type" value="Genomic_DNA"/>
</dbReference>
<name>Q217R6_RHOPB</name>
<feature type="region of interest" description="Disordered" evidence="1">
    <location>
        <begin position="109"/>
        <end position="165"/>
    </location>
</feature>
<feature type="compositionally biased region" description="Basic and acidic residues" evidence="1">
    <location>
        <begin position="109"/>
        <end position="148"/>
    </location>
</feature>
<dbReference type="STRING" id="316056.RPC_1811"/>
<protein>
    <recommendedName>
        <fullName evidence="3">LTXXQ motif family protein</fullName>
    </recommendedName>
</protein>
<sequence length="218" mass="25075">MRAVRSCFPLFTSHHPRKEDAVRKALLLLASAAVITGSTMSADARDRYRDRDDRAEQTTNQLINEAAAHTARIKVDLHLTADQEKNWPGFESALADLNKRRIDRAMAMRAERKAAGDDRREARDERRNQNDERRATNDDRRATNDDRTTGSAARPSGDETNVLDAINRDADRRIERANDWKKLTEAARPLFDSLDQQQKRRFTEILYQGDRQGDRDSR</sequence>
<evidence type="ECO:0000313" key="2">
    <source>
        <dbReference type="EMBL" id="ABD87370.1"/>
    </source>
</evidence>
<dbReference type="AlphaFoldDB" id="Q217R6"/>
<gene>
    <name evidence="2" type="ordered locus">RPC_1811</name>
</gene>
<dbReference type="KEGG" id="rpc:RPC_1811"/>
<accession>Q217R6</accession>
<organism evidence="2">
    <name type="scientific">Rhodopseudomonas palustris (strain BisB18)</name>
    <dbReference type="NCBI Taxonomy" id="316056"/>
    <lineage>
        <taxon>Bacteria</taxon>
        <taxon>Pseudomonadati</taxon>
        <taxon>Pseudomonadota</taxon>
        <taxon>Alphaproteobacteria</taxon>
        <taxon>Hyphomicrobiales</taxon>
        <taxon>Nitrobacteraceae</taxon>
        <taxon>Rhodopseudomonas</taxon>
    </lineage>
</organism>